<accession>A0A377GZC6</accession>
<sequence>MEKGMAKKIAIAAVVVVLAGVGVYKMNILGTTQVKVARIEVGDLSDMNLYTGMVVPGEVKPVYISAPAVIERILVKNGEEVTKDTELILFSNKSIMENDKALRVNELDIQNVKLQIADLDSGSMKLELDNRELEIKNLEEKIKADMRKLPVITEEARTLQKRAEAYMQLLAKDGVSATEASRVNTESGRKQVELEDLKTDLELNRQKHQLMVVSYESLKRELNIEEAKLRSNLEKLELENETLKIREKQLKQPLKAGVDGVVVGVDVQEGSVTQPGERLLAVSTNGGNRVNVEVPLYQSSTITKGQPAVIVSRDSDGDKRYKGKVEKVSTAAVDSKYSKTKEKVIQVEVSIDEENDLRPGFIADVEISGQAKTSVPVVNSFSVLEEDGEYFVYINDEGRARKQKVSVGARTVNSYEILDLPLGTQVVVNPFKVRNGEKIRVVE</sequence>
<evidence type="ECO:0000256" key="2">
    <source>
        <dbReference type="ARBA" id="ARBA00023054"/>
    </source>
</evidence>
<keyword evidence="5" id="KW-1185">Reference proteome</keyword>
<organism evidence="4 5">
    <name type="scientific">Fusobacterium necrogenes</name>
    <dbReference type="NCBI Taxonomy" id="858"/>
    <lineage>
        <taxon>Bacteria</taxon>
        <taxon>Fusobacteriati</taxon>
        <taxon>Fusobacteriota</taxon>
        <taxon>Fusobacteriia</taxon>
        <taxon>Fusobacteriales</taxon>
        <taxon>Fusobacteriaceae</taxon>
        <taxon>Fusobacterium</taxon>
    </lineage>
</organism>
<dbReference type="GO" id="GO:0030313">
    <property type="term" value="C:cell envelope"/>
    <property type="evidence" value="ECO:0007669"/>
    <property type="project" value="UniProtKB-SubCell"/>
</dbReference>
<keyword evidence="2 3" id="KW-0175">Coiled coil</keyword>
<feature type="coiled-coil region" evidence="3">
    <location>
        <begin position="215"/>
        <end position="246"/>
    </location>
</feature>
<dbReference type="RefSeq" id="WP_115271267.1">
    <property type="nucleotide sequence ID" value="NZ_UGGU01000003.1"/>
</dbReference>
<dbReference type="Gene3D" id="2.40.420.20">
    <property type="match status" value="1"/>
</dbReference>
<dbReference type="Proteomes" id="UP000255328">
    <property type="component" value="Unassembled WGS sequence"/>
</dbReference>
<dbReference type="AlphaFoldDB" id="A0A377GZC6"/>
<dbReference type="InterPro" id="IPR050465">
    <property type="entry name" value="UPF0194_transport"/>
</dbReference>
<comment type="subcellular location">
    <subcellularLocation>
        <location evidence="1">Cell envelope</location>
    </subcellularLocation>
</comment>
<evidence type="ECO:0000256" key="3">
    <source>
        <dbReference type="SAM" id="Coils"/>
    </source>
</evidence>
<gene>
    <name evidence="4" type="ORF">NCTC10723_01778</name>
</gene>
<reference evidence="4 5" key="1">
    <citation type="submission" date="2018-06" db="EMBL/GenBank/DDBJ databases">
        <authorList>
            <consortium name="Pathogen Informatics"/>
            <person name="Doyle S."/>
        </authorList>
    </citation>
    <scope>NUCLEOTIDE SEQUENCE [LARGE SCALE GENOMIC DNA]</scope>
    <source>
        <strain evidence="4 5">NCTC10723</strain>
    </source>
</reference>
<evidence type="ECO:0000313" key="4">
    <source>
        <dbReference type="EMBL" id="STO32285.1"/>
    </source>
</evidence>
<name>A0A377GZC6_9FUSO</name>
<dbReference type="PANTHER" id="PTHR32347:SF14">
    <property type="entry name" value="EFFLUX SYSTEM COMPONENT YKNX-RELATED"/>
    <property type="match status" value="1"/>
</dbReference>
<evidence type="ECO:0000256" key="1">
    <source>
        <dbReference type="ARBA" id="ARBA00004196"/>
    </source>
</evidence>
<feature type="coiled-coil region" evidence="3">
    <location>
        <begin position="121"/>
        <end position="155"/>
    </location>
</feature>
<dbReference type="Gene3D" id="2.40.30.170">
    <property type="match status" value="1"/>
</dbReference>
<dbReference type="OrthoDB" id="92280at2"/>
<proteinExistence type="predicted"/>
<dbReference type="PANTHER" id="PTHR32347">
    <property type="entry name" value="EFFLUX SYSTEM COMPONENT YKNX-RELATED"/>
    <property type="match status" value="1"/>
</dbReference>
<protein>
    <submittedName>
        <fullName evidence="4">Efflux transporter, RND family, MFP subunit</fullName>
    </submittedName>
</protein>
<dbReference type="EMBL" id="UGGU01000003">
    <property type="protein sequence ID" value="STO32285.1"/>
    <property type="molecule type" value="Genomic_DNA"/>
</dbReference>
<evidence type="ECO:0000313" key="5">
    <source>
        <dbReference type="Proteomes" id="UP000255328"/>
    </source>
</evidence>